<dbReference type="GO" id="GO:0008684">
    <property type="term" value="F:2-oxopent-4-enoate hydratase activity"/>
    <property type="evidence" value="ECO:0007669"/>
    <property type="project" value="TreeGrafter"/>
</dbReference>
<evidence type="ECO:0000313" key="4">
    <source>
        <dbReference type="Proteomes" id="UP000243719"/>
    </source>
</evidence>
<gene>
    <name evidence="3" type="ORF">SAMN05216551_115123</name>
</gene>
<organism evidence="3 4">
    <name type="scientific">Chitinasiproducens palmae</name>
    <dbReference type="NCBI Taxonomy" id="1770053"/>
    <lineage>
        <taxon>Bacteria</taxon>
        <taxon>Pseudomonadati</taxon>
        <taxon>Pseudomonadota</taxon>
        <taxon>Betaproteobacteria</taxon>
        <taxon>Burkholderiales</taxon>
        <taxon>Burkholderiaceae</taxon>
        <taxon>Chitinasiproducens</taxon>
    </lineage>
</organism>
<evidence type="ECO:0000313" key="3">
    <source>
        <dbReference type="EMBL" id="SDV51218.1"/>
    </source>
</evidence>
<keyword evidence="1" id="KW-0456">Lyase</keyword>
<dbReference type="InterPro" id="IPR036663">
    <property type="entry name" value="Fumarylacetoacetase_C_sf"/>
</dbReference>
<evidence type="ECO:0000259" key="2">
    <source>
        <dbReference type="Pfam" id="PF01557"/>
    </source>
</evidence>
<dbReference type="RefSeq" id="WP_091912693.1">
    <property type="nucleotide sequence ID" value="NZ_FNLO01000015.1"/>
</dbReference>
<accession>A0A1H2PVD5</accession>
<evidence type="ECO:0000256" key="1">
    <source>
        <dbReference type="ARBA" id="ARBA00023239"/>
    </source>
</evidence>
<dbReference type="EMBL" id="FNLO01000015">
    <property type="protein sequence ID" value="SDV51218.1"/>
    <property type="molecule type" value="Genomic_DNA"/>
</dbReference>
<dbReference type="Proteomes" id="UP000243719">
    <property type="component" value="Unassembled WGS sequence"/>
</dbReference>
<proteinExistence type="predicted"/>
<dbReference type="SUPFAM" id="SSF56529">
    <property type="entry name" value="FAH"/>
    <property type="match status" value="1"/>
</dbReference>
<dbReference type="Pfam" id="PF01557">
    <property type="entry name" value="FAA_hydrolase"/>
    <property type="match status" value="1"/>
</dbReference>
<dbReference type="GO" id="GO:0005737">
    <property type="term" value="C:cytoplasm"/>
    <property type="evidence" value="ECO:0007669"/>
    <property type="project" value="TreeGrafter"/>
</dbReference>
<dbReference type="Gene3D" id="3.90.850.10">
    <property type="entry name" value="Fumarylacetoacetase-like, C-terminal domain"/>
    <property type="match status" value="1"/>
</dbReference>
<dbReference type="PANTHER" id="PTHR30143:SF0">
    <property type="entry name" value="2-KETO-4-PENTENOATE HYDRATASE"/>
    <property type="match status" value="1"/>
</dbReference>
<reference evidence="4" key="1">
    <citation type="submission" date="2016-09" db="EMBL/GenBank/DDBJ databases">
        <authorList>
            <person name="Varghese N."/>
            <person name="Submissions S."/>
        </authorList>
    </citation>
    <scope>NUCLEOTIDE SEQUENCE [LARGE SCALE GENOMIC DNA]</scope>
    <source>
        <strain evidence="4">JS23</strain>
    </source>
</reference>
<dbReference type="InterPro" id="IPR011234">
    <property type="entry name" value="Fumarylacetoacetase-like_C"/>
</dbReference>
<dbReference type="AlphaFoldDB" id="A0A1H2PVD5"/>
<dbReference type="PANTHER" id="PTHR30143">
    <property type="entry name" value="ACID HYDRATASE"/>
    <property type="match status" value="1"/>
</dbReference>
<protein>
    <submittedName>
        <fullName evidence="3">2-keto-4-pentenoate hydratase</fullName>
    </submittedName>
</protein>
<keyword evidence="4" id="KW-1185">Reference proteome</keyword>
<feature type="domain" description="Fumarylacetoacetase-like C-terminal" evidence="2">
    <location>
        <begin position="62"/>
        <end position="224"/>
    </location>
</feature>
<dbReference type="InterPro" id="IPR050772">
    <property type="entry name" value="Hydratase-Decarb/MhpD_sf"/>
</dbReference>
<name>A0A1H2PVD5_9BURK</name>
<sequence length="255" mass="26578">MQDAASLLIDSRRSATPLDRLPDDLRPTDAAAAFAIQKQVTETLGDAVAGWKCAVPAGEKLIAAPIFASGLVDLTAAPGAEIPVAGALACVEPELAFILKEDLPARAQPYSRDEIRAAIGSVRLALEIIASRFADPSACSQLELLADGMFNDGLVLGPVVEDAFAQDLDGFALVVESGTTLRHDGRHPSGDALAPLEWLANNAALTGANLRAGQAIITGSYAGMLDFACGTPHRLAYGALGEFEVRFARRDADAA</sequence>
<dbReference type="STRING" id="1770053.SAMN05216551_115123"/>